<dbReference type="Proteomes" id="UP000000268">
    <property type="component" value="Chromosome"/>
</dbReference>
<dbReference type="HOGENOM" id="CLU_1531790_0_0_3"/>
<reference evidence="2 3" key="1">
    <citation type="journal article" date="2008" name="Proc. Natl. Acad. Sci. U.S.A.">
        <title>Niche adaptation and genome expansion in the chlorophyll d-producing cyanobacterium Acaryochloris marina.</title>
        <authorList>
            <person name="Swingley W.D."/>
            <person name="Chen M."/>
            <person name="Cheung P.C."/>
            <person name="Conrad A.L."/>
            <person name="Dejesa L.C."/>
            <person name="Hao J."/>
            <person name="Honchak B.M."/>
            <person name="Karbach L.E."/>
            <person name="Kurdoglu A."/>
            <person name="Lahiri S."/>
            <person name="Mastrian S.D."/>
            <person name="Miyashita H."/>
            <person name="Page L."/>
            <person name="Ramakrishna P."/>
            <person name="Satoh S."/>
            <person name="Sattley W.M."/>
            <person name="Shimada Y."/>
            <person name="Taylor H.L."/>
            <person name="Tomo T."/>
            <person name="Tsuchiya T."/>
            <person name="Wang Z.T."/>
            <person name="Raymond J."/>
            <person name="Mimuro M."/>
            <person name="Blankenship R.E."/>
            <person name="Touchman J.W."/>
        </authorList>
    </citation>
    <scope>NUCLEOTIDE SEQUENCE [LARGE SCALE GENOMIC DNA]</scope>
    <source>
        <strain evidence="3">MBIC 11017</strain>
    </source>
</reference>
<feature type="transmembrane region" description="Helical" evidence="1">
    <location>
        <begin position="47"/>
        <end position="67"/>
    </location>
</feature>
<gene>
    <name evidence="2" type="ordered locus">AM1_0962</name>
</gene>
<sequence length="189" mass="21215">MTFQDLFSLLTQYKPLLLGIMLFAPWVALAICVVIPGQKEEPFVLSFNLGMALLSLILAVGYLLFATNNGGWARVMKEADILLMLAPCYYVGISFWVTKQRLPLSQVPIARMVQGIALIAAGYLGLAWMLKSTRIVIFSFIPFQYLVILLLGLTGIMYFGFLRVTGGDTQKHDSIDDEFNTLRRRKGRL</sequence>
<feature type="transmembrane region" description="Helical" evidence="1">
    <location>
        <begin position="135"/>
        <end position="161"/>
    </location>
</feature>
<proteinExistence type="predicted"/>
<keyword evidence="1" id="KW-0812">Transmembrane</keyword>
<dbReference type="eggNOG" id="ENOG5032QVE">
    <property type="taxonomic scope" value="Bacteria"/>
</dbReference>
<dbReference type="AlphaFoldDB" id="B0C0N0"/>
<keyword evidence="1" id="KW-1133">Transmembrane helix</keyword>
<feature type="transmembrane region" description="Helical" evidence="1">
    <location>
        <begin position="16"/>
        <end position="35"/>
    </location>
</feature>
<dbReference type="OrthoDB" id="453599at2"/>
<organism evidence="2 3">
    <name type="scientific">Acaryochloris marina (strain MBIC 11017)</name>
    <dbReference type="NCBI Taxonomy" id="329726"/>
    <lineage>
        <taxon>Bacteria</taxon>
        <taxon>Bacillati</taxon>
        <taxon>Cyanobacteriota</taxon>
        <taxon>Cyanophyceae</taxon>
        <taxon>Acaryochloridales</taxon>
        <taxon>Acaryochloridaceae</taxon>
        <taxon>Acaryochloris</taxon>
    </lineage>
</organism>
<feature type="transmembrane region" description="Helical" evidence="1">
    <location>
        <begin position="79"/>
        <end position="97"/>
    </location>
</feature>
<keyword evidence="3" id="KW-1185">Reference proteome</keyword>
<dbReference type="RefSeq" id="WP_012161569.1">
    <property type="nucleotide sequence ID" value="NC_009925.1"/>
</dbReference>
<keyword evidence="1" id="KW-0472">Membrane</keyword>
<evidence type="ECO:0000313" key="3">
    <source>
        <dbReference type="Proteomes" id="UP000000268"/>
    </source>
</evidence>
<evidence type="ECO:0000313" key="2">
    <source>
        <dbReference type="EMBL" id="ABW26004.1"/>
    </source>
</evidence>
<feature type="transmembrane region" description="Helical" evidence="1">
    <location>
        <begin position="109"/>
        <end position="129"/>
    </location>
</feature>
<dbReference type="KEGG" id="amr:AM1_0962"/>
<protein>
    <submittedName>
        <fullName evidence="2">Uncharacterized protein</fullName>
    </submittedName>
</protein>
<name>B0C0N0_ACAM1</name>
<accession>B0C0N0</accession>
<evidence type="ECO:0000256" key="1">
    <source>
        <dbReference type="SAM" id="Phobius"/>
    </source>
</evidence>
<dbReference type="EMBL" id="CP000828">
    <property type="protein sequence ID" value="ABW26004.1"/>
    <property type="molecule type" value="Genomic_DNA"/>
</dbReference>